<dbReference type="Proteomes" id="UP000593892">
    <property type="component" value="Chromosome"/>
</dbReference>
<dbReference type="PANTHER" id="PTHR21180">
    <property type="entry name" value="ENDONUCLEASE/EXONUCLEASE/PHOSPHATASE FAMILY DOMAIN-CONTAINING PROTEIN 1"/>
    <property type="match status" value="1"/>
</dbReference>
<dbReference type="InterPro" id="IPR004509">
    <property type="entry name" value="Competence_ComEA_HhH"/>
</dbReference>
<protein>
    <submittedName>
        <fullName evidence="1">Helix-hairpin-helix domain-containing protein</fullName>
    </submittedName>
</protein>
<organism evidence="1 2">
    <name type="scientific">Paludibaculum fermentans</name>
    <dbReference type="NCBI Taxonomy" id="1473598"/>
    <lineage>
        <taxon>Bacteria</taxon>
        <taxon>Pseudomonadati</taxon>
        <taxon>Acidobacteriota</taxon>
        <taxon>Terriglobia</taxon>
        <taxon>Bryobacterales</taxon>
        <taxon>Bryobacteraceae</taxon>
        <taxon>Paludibaculum</taxon>
    </lineage>
</organism>
<dbReference type="GO" id="GO:0015628">
    <property type="term" value="P:protein secretion by the type II secretion system"/>
    <property type="evidence" value="ECO:0007669"/>
    <property type="project" value="TreeGrafter"/>
</dbReference>
<dbReference type="Gene3D" id="1.10.150.280">
    <property type="entry name" value="AF1531-like domain"/>
    <property type="match status" value="1"/>
</dbReference>
<dbReference type="PANTHER" id="PTHR21180:SF32">
    <property type="entry name" value="ENDONUCLEASE_EXONUCLEASE_PHOSPHATASE FAMILY DOMAIN-CONTAINING PROTEIN 1"/>
    <property type="match status" value="1"/>
</dbReference>
<dbReference type="SUPFAM" id="SSF47781">
    <property type="entry name" value="RuvA domain 2-like"/>
    <property type="match status" value="1"/>
</dbReference>
<dbReference type="InterPro" id="IPR010994">
    <property type="entry name" value="RuvA_2-like"/>
</dbReference>
<dbReference type="Pfam" id="PF12836">
    <property type="entry name" value="HHH_3"/>
    <property type="match status" value="1"/>
</dbReference>
<gene>
    <name evidence="1" type="ORF">IRI77_28135</name>
</gene>
<evidence type="ECO:0000313" key="2">
    <source>
        <dbReference type="Proteomes" id="UP000593892"/>
    </source>
</evidence>
<dbReference type="EMBL" id="CP063849">
    <property type="protein sequence ID" value="QOY86629.1"/>
    <property type="molecule type" value="Genomic_DNA"/>
</dbReference>
<reference evidence="1 2" key="1">
    <citation type="submission" date="2020-10" db="EMBL/GenBank/DDBJ databases">
        <title>Complete genome sequence of Paludibaculum fermentans P105T, a facultatively anaerobic acidobacterium capable of dissimilatory Fe(III) reduction.</title>
        <authorList>
            <person name="Dedysh S.N."/>
            <person name="Beletsky A.V."/>
            <person name="Kulichevskaya I.S."/>
            <person name="Mardanov A.V."/>
            <person name="Ravin N.V."/>
        </authorList>
    </citation>
    <scope>NUCLEOTIDE SEQUENCE [LARGE SCALE GENOMIC DNA]</scope>
    <source>
        <strain evidence="1 2">P105</strain>
    </source>
</reference>
<dbReference type="NCBIfam" id="TIGR00426">
    <property type="entry name" value="competence protein ComEA helix-hairpin-helix repeat region"/>
    <property type="match status" value="1"/>
</dbReference>
<dbReference type="GO" id="GO:0009055">
    <property type="term" value="F:electron transfer activity"/>
    <property type="evidence" value="ECO:0007669"/>
    <property type="project" value="InterPro"/>
</dbReference>
<keyword evidence="2" id="KW-1185">Reference proteome</keyword>
<dbReference type="RefSeq" id="WP_194448298.1">
    <property type="nucleotide sequence ID" value="NZ_CP063849.1"/>
</dbReference>
<dbReference type="GO" id="GO:0015627">
    <property type="term" value="C:type II protein secretion system complex"/>
    <property type="evidence" value="ECO:0007669"/>
    <property type="project" value="TreeGrafter"/>
</dbReference>
<dbReference type="Gene3D" id="1.10.760.10">
    <property type="entry name" value="Cytochrome c-like domain"/>
    <property type="match status" value="1"/>
</dbReference>
<dbReference type="InterPro" id="IPR036909">
    <property type="entry name" value="Cyt_c-like_dom_sf"/>
</dbReference>
<evidence type="ECO:0000313" key="1">
    <source>
        <dbReference type="EMBL" id="QOY86629.1"/>
    </source>
</evidence>
<accession>A0A7S7NN66</accession>
<name>A0A7S7NN66_PALFE</name>
<dbReference type="InterPro" id="IPR051675">
    <property type="entry name" value="Endo/Exo/Phosphatase_dom_1"/>
</dbReference>
<sequence length="168" mass="18097">MTGSQPGHRILSRSIACFAFAGLLGTLPVEAQQKSKLPEAPGRATTEKLCGSCHGTNIFLNRRESREGWSGIVEDMIQRGAKGDDDQWGEVVDYLSQHLSKSTPVARVNVNTADEKDLAAGLGIPDAQGAAIVKYRTEKGKFKTVEDLLKVPGLKAATIEARKSSIDF</sequence>
<dbReference type="KEGG" id="pfer:IRI77_28135"/>
<dbReference type="AlphaFoldDB" id="A0A7S7NN66"/>
<proteinExistence type="predicted"/>
<dbReference type="SUPFAM" id="SSF46626">
    <property type="entry name" value="Cytochrome c"/>
    <property type="match status" value="1"/>
</dbReference>
<dbReference type="GO" id="GO:0020037">
    <property type="term" value="F:heme binding"/>
    <property type="evidence" value="ECO:0007669"/>
    <property type="project" value="InterPro"/>
</dbReference>